<feature type="transmembrane region" description="Helical" evidence="8">
    <location>
        <begin position="132"/>
        <end position="148"/>
    </location>
</feature>
<dbReference type="PANTHER" id="PTHR30614">
    <property type="entry name" value="MEMBRANE COMPONENT OF AMINO ACID ABC TRANSPORTER"/>
    <property type="match status" value="1"/>
</dbReference>
<keyword evidence="7 8" id="KW-0472">Membrane</keyword>
<dbReference type="CDD" id="cd06261">
    <property type="entry name" value="TM_PBP2"/>
    <property type="match status" value="1"/>
</dbReference>
<dbReference type="Gene3D" id="1.10.3720.10">
    <property type="entry name" value="MetI-like"/>
    <property type="match status" value="1"/>
</dbReference>
<name>A0A397Q7M6_9HYPH</name>
<dbReference type="OrthoDB" id="9771188at2"/>
<evidence type="ECO:0000256" key="7">
    <source>
        <dbReference type="ARBA" id="ARBA00023136"/>
    </source>
</evidence>
<organism evidence="10 11">
    <name type="scientific">Dichotomicrobium thermohalophilum</name>
    <dbReference type="NCBI Taxonomy" id="933063"/>
    <lineage>
        <taxon>Bacteria</taxon>
        <taxon>Pseudomonadati</taxon>
        <taxon>Pseudomonadota</taxon>
        <taxon>Alphaproteobacteria</taxon>
        <taxon>Hyphomicrobiales</taxon>
        <taxon>Hyphomicrobiaceae</taxon>
        <taxon>Dichotomicrobium</taxon>
    </lineage>
</organism>
<dbReference type="EMBL" id="QXDF01000001">
    <property type="protein sequence ID" value="RIA55815.1"/>
    <property type="molecule type" value="Genomic_DNA"/>
</dbReference>
<evidence type="ECO:0000313" key="10">
    <source>
        <dbReference type="EMBL" id="RIA55815.1"/>
    </source>
</evidence>
<feature type="transmembrane region" description="Helical" evidence="8">
    <location>
        <begin position="104"/>
        <end position="123"/>
    </location>
</feature>
<dbReference type="AlphaFoldDB" id="A0A397Q7M6"/>
<keyword evidence="6 8" id="KW-1133">Transmembrane helix</keyword>
<gene>
    <name evidence="10" type="ORF">BXY53_0898</name>
</gene>
<keyword evidence="4" id="KW-1003">Cell membrane</keyword>
<feature type="transmembrane region" description="Helical" evidence="8">
    <location>
        <begin position="311"/>
        <end position="329"/>
    </location>
</feature>
<dbReference type="GO" id="GO:0043190">
    <property type="term" value="C:ATP-binding cassette (ABC) transporter complex"/>
    <property type="evidence" value="ECO:0007669"/>
    <property type="project" value="InterPro"/>
</dbReference>
<feature type="transmembrane region" description="Helical" evidence="8">
    <location>
        <begin position="168"/>
        <end position="190"/>
    </location>
</feature>
<evidence type="ECO:0000256" key="2">
    <source>
        <dbReference type="ARBA" id="ARBA00010072"/>
    </source>
</evidence>
<feature type="transmembrane region" description="Helical" evidence="8">
    <location>
        <begin position="30"/>
        <end position="51"/>
    </location>
</feature>
<keyword evidence="5 8" id="KW-0812">Transmembrane</keyword>
<evidence type="ECO:0000256" key="1">
    <source>
        <dbReference type="ARBA" id="ARBA00004429"/>
    </source>
</evidence>
<feature type="domain" description="ABC transmembrane type-1" evidence="9">
    <location>
        <begin position="166"/>
        <end position="360"/>
    </location>
</feature>
<reference evidence="10 11" key="1">
    <citation type="submission" date="2018-08" db="EMBL/GenBank/DDBJ databases">
        <title>Genomic Encyclopedia of Archaeal and Bacterial Type Strains, Phase II (KMG-II): from individual species to whole genera.</title>
        <authorList>
            <person name="Goeker M."/>
        </authorList>
    </citation>
    <scope>NUCLEOTIDE SEQUENCE [LARGE SCALE GENOMIC DNA]</scope>
    <source>
        <strain evidence="10 11">DSM 5002</strain>
    </source>
</reference>
<dbReference type="InterPro" id="IPR035906">
    <property type="entry name" value="MetI-like_sf"/>
</dbReference>
<dbReference type="PANTHER" id="PTHR30614:SF41">
    <property type="entry name" value="INNER MEMBRANE AMINO-ACID ABC TRANSPORTER PERMEASE PROTEIN YHDY"/>
    <property type="match status" value="1"/>
</dbReference>
<dbReference type="Proteomes" id="UP000266273">
    <property type="component" value="Unassembled WGS sequence"/>
</dbReference>
<comment type="subcellular location">
    <subcellularLocation>
        <location evidence="1">Cell inner membrane</location>
        <topology evidence="1">Multi-pass membrane protein</topology>
    </subcellularLocation>
    <subcellularLocation>
        <location evidence="8">Cell membrane</location>
        <topology evidence="8">Multi-pass membrane protein</topology>
    </subcellularLocation>
</comment>
<evidence type="ECO:0000313" key="11">
    <source>
        <dbReference type="Proteomes" id="UP000266273"/>
    </source>
</evidence>
<dbReference type="RefSeq" id="WP_119060667.1">
    <property type="nucleotide sequence ID" value="NZ_QXDF01000001.1"/>
</dbReference>
<evidence type="ECO:0000259" key="9">
    <source>
        <dbReference type="PROSITE" id="PS50928"/>
    </source>
</evidence>
<dbReference type="InterPro" id="IPR010065">
    <property type="entry name" value="AA_ABC_transptr_permease_3TM"/>
</dbReference>
<keyword evidence="11" id="KW-1185">Reference proteome</keyword>
<dbReference type="SUPFAM" id="SSF161098">
    <property type="entry name" value="MetI-like"/>
    <property type="match status" value="1"/>
</dbReference>
<protein>
    <submittedName>
        <fullName evidence="10">Amino acid ABC transporter membrane protein 2 (PAAT family)</fullName>
    </submittedName>
</protein>
<dbReference type="PROSITE" id="PS50928">
    <property type="entry name" value="ABC_TM1"/>
    <property type="match status" value="1"/>
</dbReference>
<evidence type="ECO:0000256" key="6">
    <source>
        <dbReference type="ARBA" id="ARBA00022989"/>
    </source>
</evidence>
<proteinExistence type="inferred from homology"/>
<comment type="similarity">
    <text evidence="2">Belongs to the binding-protein-dependent transport system permease family. HisMQ subfamily.</text>
</comment>
<keyword evidence="3 8" id="KW-0813">Transport</keyword>
<evidence type="ECO:0000256" key="4">
    <source>
        <dbReference type="ARBA" id="ARBA00022475"/>
    </source>
</evidence>
<dbReference type="NCBIfam" id="TIGR01726">
    <property type="entry name" value="HEQRo_perm_3TM"/>
    <property type="match status" value="1"/>
</dbReference>
<feature type="transmembrane region" description="Helical" evidence="8">
    <location>
        <begin position="211"/>
        <end position="229"/>
    </location>
</feature>
<evidence type="ECO:0000256" key="5">
    <source>
        <dbReference type="ARBA" id="ARBA00022692"/>
    </source>
</evidence>
<comment type="caution">
    <text evidence="10">The sequence shown here is derived from an EMBL/GenBank/DDBJ whole genome shotgun (WGS) entry which is preliminary data.</text>
</comment>
<dbReference type="Pfam" id="PF00528">
    <property type="entry name" value="BPD_transp_1"/>
    <property type="match status" value="1"/>
</dbReference>
<dbReference type="InterPro" id="IPR043429">
    <property type="entry name" value="ArtM/GltK/GlnP/TcyL/YhdX-like"/>
</dbReference>
<dbReference type="GO" id="GO:0006865">
    <property type="term" value="P:amino acid transport"/>
    <property type="evidence" value="ECO:0007669"/>
    <property type="project" value="TreeGrafter"/>
</dbReference>
<dbReference type="InterPro" id="IPR000515">
    <property type="entry name" value="MetI-like"/>
</dbReference>
<feature type="transmembrane region" description="Helical" evidence="8">
    <location>
        <begin position="283"/>
        <end position="304"/>
    </location>
</feature>
<evidence type="ECO:0000256" key="8">
    <source>
        <dbReference type="RuleBase" id="RU363032"/>
    </source>
</evidence>
<feature type="transmembrane region" description="Helical" evidence="8">
    <location>
        <begin position="341"/>
        <end position="359"/>
    </location>
</feature>
<evidence type="ECO:0000256" key="3">
    <source>
        <dbReference type="ARBA" id="ARBA00022448"/>
    </source>
</evidence>
<sequence length="373" mass="41745">MAETGVFERKESRPPPIRQTGAWEWAREHLFGTVTNTILTLLGLYLIYLLIPPIVQWAILDANISGSSRAVCEANPDGACWTFIKVRFTQLMFGLYFGANPEQVWRPTLAFIVFAALIAWLTLPPTPYKPQVALFTLIGFPIFTYAVVQGEWLGLPAANVEEWGGFLLTLTLASVGIVMALPIGILLALGRRSQLPIIRAISVIYIEFWRGTPLITILFMASVMLPLFFPSEVDFNKVVRAMVGITLFQSAYTAEAIRGGLSAIPRGQYEAADALGLGYWQKMIFIILPQALRISIPGIVNTFIALFKDTSLVSIIGLLDLLNMAQTASRSIEWKGYDFEAYVFAALIFFICTYGMSRYSQYIERKLDRETQR</sequence>
<accession>A0A397Q7M6</accession>
<dbReference type="GO" id="GO:0022857">
    <property type="term" value="F:transmembrane transporter activity"/>
    <property type="evidence" value="ECO:0007669"/>
    <property type="project" value="InterPro"/>
</dbReference>